<feature type="transmembrane region" description="Helical" evidence="6">
    <location>
        <begin position="7"/>
        <end position="40"/>
    </location>
</feature>
<feature type="transmembrane region" description="Helical" evidence="6">
    <location>
        <begin position="46"/>
        <end position="63"/>
    </location>
</feature>
<dbReference type="Proteomes" id="UP000681414">
    <property type="component" value="Unassembled WGS sequence"/>
</dbReference>
<dbReference type="NCBIfam" id="TIGR00360">
    <property type="entry name" value="ComEC_N-term"/>
    <property type="match status" value="1"/>
</dbReference>
<dbReference type="PANTHER" id="PTHR30619:SF1">
    <property type="entry name" value="RECOMBINATION PROTEIN 2"/>
    <property type="match status" value="1"/>
</dbReference>
<evidence type="ECO:0000313" key="8">
    <source>
        <dbReference type="EMBL" id="MBS4194748.1"/>
    </source>
</evidence>
<evidence type="ECO:0000313" key="9">
    <source>
        <dbReference type="Proteomes" id="UP000681414"/>
    </source>
</evidence>
<feature type="transmembrane region" description="Helical" evidence="6">
    <location>
        <begin position="324"/>
        <end position="342"/>
    </location>
</feature>
<dbReference type="AlphaFoldDB" id="A0A942YF86"/>
<protein>
    <submittedName>
        <fullName evidence="8">DNA internalization-related competence protein ComEC/Rec2</fullName>
    </submittedName>
</protein>
<evidence type="ECO:0000256" key="3">
    <source>
        <dbReference type="ARBA" id="ARBA00022692"/>
    </source>
</evidence>
<organism evidence="8 9">
    <name type="scientific">Lederbergia citri</name>
    <dbReference type="NCBI Taxonomy" id="2833580"/>
    <lineage>
        <taxon>Bacteria</taxon>
        <taxon>Bacillati</taxon>
        <taxon>Bacillota</taxon>
        <taxon>Bacilli</taxon>
        <taxon>Bacillales</taxon>
        <taxon>Bacillaceae</taxon>
        <taxon>Lederbergia</taxon>
    </lineage>
</organism>
<evidence type="ECO:0000259" key="7">
    <source>
        <dbReference type="SMART" id="SM00849"/>
    </source>
</evidence>
<dbReference type="Gene3D" id="3.60.15.10">
    <property type="entry name" value="Ribonuclease Z/Hydroxyacylglutathione hydrolase-like"/>
    <property type="match status" value="1"/>
</dbReference>
<accession>A0A942YF86</accession>
<dbReference type="SMART" id="SM00849">
    <property type="entry name" value="Lactamase_B"/>
    <property type="match status" value="1"/>
</dbReference>
<dbReference type="Pfam" id="PF13567">
    <property type="entry name" value="DUF4131"/>
    <property type="match status" value="1"/>
</dbReference>
<evidence type="ECO:0000256" key="1">
    <source>
        <dbReference type="ARBA" id="ARBA00004651"/>
    </source>
</evidence>
<dbReference type="RefSeq" id="WP_213123906.1">
    <property type="nucleotide sequence ID" value="NZ_JAGYPG010000001.1"/>
</dbReference>
<dbReference type="InterPro" id="IPR004477">
    <property type="entry name" value="ComEC_N"/>
</dbReference>
<dbReference type="GO" id="GO:0005886">
    <property type="term" value="C:plasma membrane"/>
    <property type="evidence" value="ECO:0007669"/>
    <property type="project" value="UniProtKB-SubCell"/>
</dbReference>
<gene>
    <name evidence="8" type="ORF">KHA97_06620</name>
</gene>
<evidence type="ECO:0000256" key="2">
    <source>
        <dbReference type="ARBA" id="ARBA00022475"/>
    </source>
</evidence>
<feature type="transmembrane region" description="Helical" evidence="6">
    <location>
        <begin position="476"/>
        <end position="496"/>
    </location>
</feature>
<dbReference type="InterPro" id="IPR035681">
    <property type="entry name" value="ComA-like_MBL"/>
</dbReference>
<keyword evidence="4 6" id="KW-1133">Transmembrane helix</keyword>
<evidence type="ECO:0000256" key="4">
    <source>
        <dbReference type="ARBA" id="ARBA00022989"/>
    </source>
</evidence>
<feature type="transmembrane region" description="Helical" evidence="6">
    <location>
        <begin position="416"/>
        <end position="440"/>
    </location>
</feature>
<dbReference type="InterPro" id="IPR036866">
    <property type="entry name" value="RibonucZ/Hydroxyglut_hydro"/>
</dbReference>
<name>A0A942YF86_9BACI</name>
<sequence length="766" mass="87611">MVTGKWFYAAIAALSGVMLIFEFHTLTLILILIGFIRIILEKEKKLLIFFSAFFIFSMVLAFINEKNNTSLFDQGSTSMYVTFHEVPQIDGNRLKAIVNSTNEKLLLHYTIQNEEEKLMLEMNIHAGTICPIAGELVIPERNRNQFTFNYGQYLYRQNIHWILETNRLSWNECYYSKPSFRAFLQNIRAVGVKYVESSFPEQLIPYANALIFGDRSSFAEDTYRTYQQIGVVHLLAISGLHIAFLVGLIYLIFLRLGIPKETIYWLLMVILPIYAVISGSNPPVIRAVLMTLLLLTSKKWRLPFTTLDALSISFITFLSIDPYLIYHAGFQLSFCVTFCLIVSSKSIFEKTHSYIRKMTDISIVSTLASFPILAFHFFEFSLIGIIANVLFVPFYTAVVLPSILSLFTIKFFSERLFAFLADFIAALVYYSEQFALMLSLNNFSTIVTGKPSMYSIIFMVIGAYLYVFLNEKRKTRIVAVLPLTLIMLIHMASIQYSPKGEVIFIDIGQGDSTLIKLPYNRGTYLIDTGGQLSFPEPEWQERKKPFQVGRQILIPVLKSKGIRKIDKLILTHSDTDHIGAAKELFGEIIINEIYISPNSWENDLMGEILNSAGKYDIPVFEEKAGTGWENKSGRFQFIFPFDDHYEGNNSSLVLFAIFGGLSWIFMGDVEKEGEEEIIRAYEKLNANVLKVGHHGSKTSSTFDFIHFVQPDFAIISAGYKNRYGHPHKQVLDILEENKVYIYRTDEQGAIHYLFTKRGGTFHTVMK</sequence>
<dbReference type="CDD" id="cd07731">
    <property type="entry name" value="ComA-like_MBL-fold"/>
    <property type="match status" value="1"/>
</dbReference>
<feature type="transmembrane region" description="Helical" evidence="6">
    <location>
        <begin position="392"/>
        <end position="409"/>
    </location>
</feature>
<dbReference type="NCBIfam" id="TIGR00361">
    <property type="entry name" value="ComEC_Rec2"/>
    <property type="match status" value="1"/>
</dbReference>
<dbReference type="InterPro" id="IPR025405">
    <property type="entry name" value="DUF4131"/>
</dbReference>
<feature type="transmembrane region" description="Helical" evidence="6">
    <location>
        <begin position="262"/>
        <end position="279"/>
    </location>
</feature>
<comment type="subcellular location">
    <subcellularLocation>
        <location evidence="1">Cell membrane</location>
        <topology evidence="1">Multi-pass membrane protein</topology>
    </subcellularLocation>
</comment>
<dbReference type="EMBL" id="JAGYPG010000001">
    <property type="protein sequence ID" value="MBS4194748.1"/>
    <property type="molecule type" value="Genomic_DNA"/>
</dbReference>
<proteinExistence type="predicted"/>
<dbReference type="InterPro" id="IPR004797">
    <property type="entry name" value="Competence_ComEC/Rec2"/>
</dbReference>
<dbReference type="Pfam" id="PF03772">
    <property type="entry name" value="Competence"/>
    <property type="match status" value="1"/>
</dbReference>
<dbReference type="InterPro" id="IPR001279">
    <property type="entry name" value="Metallo-B-lactamas"/>
</dbReference>
<evidence type="ECO:0000256" key="5">
    <source>
        <dbReference type="ARBA" id="ARBA00023136"/>
    </source>
</evidence>
<reference evidence="8 9" key="1">
    <citation type="submission" date="2021-05" db="EMBL/GenBank/DDBJ databases">
        <title>Novel Bacillus species.</title>
        <authorList>
            <person name="Liu G."/>
        </authorList>
    </citation>
    <scope>NUCLEOTIDE SEQUENCE [LARGE SCALE GENOMIC DNA]</scope>
    <source>
        <strain evidence="9">FJAT-49780</strain>
    </source>
</reference>
<keyword evidence="2" id="KW-1003">Cell membrane</keyword>
<feature type="transmembrane region" description="Helical" evidence="6">
    <location>
        <begin position="452"/>
        <end position="469"/>
    </location>
</feature>
<dbReference type="Pfam" id="PF00753">
    <property type="entry name" value="Lactamase_B"/>
    <property type="match status" value="1"/>
</dbReference>
<dbReference type="InterPro" id="IPR052159">
    <property type="entry name" value="Competence_DNA_uptake"/>
</dbReference>
<feature type="transmembrane region" description="Helical" evidence="6">
    <location>
        <begin position="234"/>
        <end position="256"/>
    </location>
</feature>
<keyword evidence="9" id="KW-1185">Reference proteome</keyword>
<keyword evidence="3 6" id="KW-0812">Transmembrane</keyword>
<dbReference type="PANTHER" id="PTHR30619">
    <property type="entry name" value="DNA INTERNALIZATION/COMPETENCE PROTEIN COMEC/REC2"/>
    <property type="match status" value="1"/>
</dbReference>
<feature type="transmembrane region" description="Helical" evidence="6">
    <location>
        <begin position="363"/>
        <end position="386"/>
    </location>
</feature>
<dbReference type="GO" id="GO:0030420">
    <property type="term" value="P:establishment of competence for transformation"/>
    <property type="evidence" value="ECO:0007669"/>
    <property type="project" value="InterPro"/>
</dbReference>
<feature type="transmembrane region" description="Helical" evidence="6">
    <location>
        <begin position="300"/>
        <end position="318"/>
    </location>
</feature>
<feature type="domain" description="Metallo-beta-lactamase" evidence="7">
    <location>
        <begin position="509"/>
        <end position="719"/>
    </location>
</feature>
<keyword evidence="5 6" id="KW-0472">Membrane</keyword>
<dbReference type="SUPFAM" id="SSF56281">
    <property type="entry name" value="Metallo-hydrolase/oxidoreductase"/>
    <property type="match status" value="1"/>
</dbReference>
<comment type="caution">
    <text evidence="8">The sequence shown here is derived from an EMBL/GenBank/DDBJ whole genome shotgun (WGS) entry which is preliminary data.</text>
</comment>
<evidence type="ECO:0000256" key="6">
    <source>
        <dbReference type="SAM" id="Phobius"/>
    </source>
</evidence>